<dbReference type="InterPro" id="IPR034733">
    <property type="entry name" value="AcCoA_carboxyl_beta"/>
</dbReference>
<evidence type="ECO:0000259" key="12">
    <source>
        <dbReference type="PROSITE" id="PS50968"/>
    </source>
</evidence>
<keyword evidence="8" id="KW-0275">Fatty acid biosynthesis</keyword>
<dbReference type="EMBL" id="VIGH01000002">
    <property type="protein sequence ID" value="TQF73990.1"/>
    <property type="molecule type" value="Genomic_DNA"/>
</dbReference>
<dbReference type="SUPFAM" id="SSF51230">
    <property type="entry name" value="Single hybrid motif"/>
    <property type="match status" value="1"/>
</dbReference>
<evidence type="ECO:0000256" key="9">
    <source>
        <dbReference type="ARBA" id="ARBA00023267"/>
    </source>
</evidence>
<dbReference type="PANTHER" id="PTHR18866:SF126">
    <property type="entry name" value="BIOTIN CARBOXYLASE"/>
    <property type="match status" value="1"/>
</dbReference>
<evidence type="ECO:0000256" key="6">
    <source>
        <dbReference type="ARBA" id="ARBA00022840"/>
    </source>
</evidence>
<comment type="cofactor">
    <cofactor evidence="1">
        <name>biotin</name>
        <dbReference type="ChEBI" id="CHEBI:57586"/>
    </cofactor>
</comment>
<dbReference type="Pfam" id="PF02785">
    <property type="entry name" value="Biotin_carb_C"/>
    <property type="match status" value="1"/>
</dbReference>
<dbReference type="InterPro" id="IPR005482">
    <property type="entry name" value="Biotin_COase_C"/>
</dbReference>
<dbReference type="InterPro" id="IPR005479">
    <property type="entry name" value="CPAse_ATP-bd"/>
</dbReference>
<keyword evidence="2" id="KW-0444">Lipid biosynthesis</keyword>
<protein>
    <submittedName>
        <fullName evidence="16">ATP-grasp domain-containing protein</fullName>
    </submittedName>
</protein>
<keyword evidence="7" id="KW-0443">Lipid metabolism</keyword>
<dbReference type="GO" id="GO:0003989">
    <property type="term" value="F:acetyl-CoA carboxylase activity"/>
    <property type="evidence" value="ECO:0007669"/>
    <property type="project" value="InterPro"/>
</dbReference>
<evidence type="ECO:0000256" key="3">
    <source>
        <dbReference type="ARBA" id="ARBA00022598"/>
    </source>
</evidence>
<dbReference type="InterPro" id="IPR011763">
    <property type="entry name" value="COA_CT_C"/>
</dbReference>
<dbReference type="InterPro" id="IPR016185">
    <property type="entry name" value="PreATP-grasp_dom_sf"/>
</dbReference>
<dbReference type="SUPFAM" id="SSF51246">
    <property type="entry name" value="Rudiment single hybrid motif"/>
    <property type="match status" value="1"/>
</dbReference>
<evidence type="ECO:0000256" key="2">
    <source>
        <dbReference type="ARBA" id="ARBA00022516"/>
    </source>
</evidence>
<dbReference type="SUPFAM" id="SSF52096">
    <property type="entry name" value="ClpP/crotonase"/>
    <property type="match status" value="2"/>
</dbReference>
<accession>A0A541BNY3</accession>
<evidence type="ECO:0000313" key="16">
    <source>
        <dbReference type="EMBL" id="TQF73990.1"/>
    </source>
</evidence>
<dbReference type="PROSITE" id="PS50989">
    <property type="entry name" value="COA_CT_CTER"/>
    <property type="match status" value="1"/>
</dbReference>
<dbReference type="InterPro" id="IPR011053">
    <property type="entry name" value="Single_hybrid_motif"/>
</dbReference>
<dbReference type="InterPro" id="IPR011764">
    <property type="entry name" value="Biotin_carboxylation_dom"/>
</dbReference>
<dbReference type="Proteomes" id="UP000316256">
    <property type="component" value="Unassembled WGS sequence"/>
</dbReference>
<dbReference type="InterPro" id="IPR011761">
    <property type="entry name" value="ATP-grasp"/>
</dbReference>
<proteinExistence type="predicted"/>
<gene>
    <name evidence="16" type="ORF">FK531_04810</name>
</gene>
<keyword evidence="11" id="KW-0175">Coiled coil</keyword>
<dbReference type="SUPFAM" id="SSF52440">
    <property type="entry name" value="PreATP-grasp domain"/>
    <property type="match status" value="1"/>
</dbReference>
<dbReference type="Pfam" id="PF02786">
    <property type="entry name" value="CPSase_L_D2"/>
    <property type="match status" value="1"/>
</dbReference>
<dbReference type="Pfam" id="PF08326">
    <property type="entry name" value="ACC_central"/>
    <property type="match status" value="1"/>
</dbReference>
<dbReference type="InterPro" id="IPR005481">
    <property type="entry name" value="BC-like_N"/>
</dbReference>
<dbReference type="Pfam" id="PF01039">
    <property type="entry name" value="Carboxyl_trans"/>
    <property type="match status" value="1"/>
</dbReference>
<dbReference type="OrthoDB" id="4435847at2"/>
<evidence type="ECO:0000256" key="5">
    <source>
        <dbReference type="ARBA" id="ARBA00022832"/>
    </source>
</evidence>
<dbReference type="Gene3D" id="3.30.470.20">
    <property type="entry name" value="ATP-grasp fold, B domain"/>
    <property type="match status" value="1"/>
</dbReference>
<evidence type="ECO:0000256" key="4">
    <source>
        <dbReference type="ARBA" id="ARBA00022741"/>
    </source>
</evidence>
<name>A0A541BNY3_9NOCA</name>
<dbReference type="CDD" id="cd06850">
    <property type="entry name" value="biotinyl_domain"/>
    <property type="match status" value="1"/>
</dbReference>
<dbReference type="RefSeq" id="WP_142095690.1">
    <property type="nucleotide sequence ID" value="NZ_VIGH01000002.1"/>
</dbReference>
<feature type="domain" description="Biotin carboxylation" evidence="14">
    <location>
        <begin position="1"/>
        <end position="454"/>
    </location>
</feature>
<dbReference type="PROSITE" id="PS50979">
    <property type="entry name" value="BC"/>
    <property type="match status" value="1"/>
</dbReference>
<evidence type="ECO:0000259" key="14">
    <source>
        <dbReference type="PROSITE" id="PS50979"/>
    </source>
</evidence>
<dbReference type="InterPro" id="IPR000089">
    <property type="entry name" value="Biotin_lipoyl"/>
</dbReference>
<feature type="domain" description="CoA carboxyltransferase C-terminal" evidence="15">
    <location>
        <begin position="1540"/>
        <end position="1826"/>
    </location>
</feature>
<keyword evidence="5" id="KW-0276">Fatty acid metabolism</keyword>
<dbReference type="InterPro" id="IPR029045">
    <property type="entry name" value="ClpP/crotonase-like_dom_sf"/>
</dbReference>
<comment type="caution">
    <text evidence="16">The sequence shown here is derived from an EMBL/GenBank/DDBJ whole genome shotgun (WGS) entry which is preliminary data.</text>
</comment>
<feature type="coiled-coil region" evidence="11">
    <location>
        <begin position="1741"/>
        <end position="1768"/>
    </location>
</feature>
<evidence type="ECO:0000256" key="10">
    <source>
        <dbReference type="PROSITE-ProRule" id="PRU00409"/>
    </source>
</evidence>
<dbReference type="PANTHER" id="PTHR18866">
    <property type="entry name" value="CARBOXYLASE:PYRUVATE/ACETYL-COA/PROPIONYL-COA CARBOXYLASE"/>
    <property type="match status" value="1"/>
</dbReference>
<keyword evidence="9" id="KW-0092">Biotin</keyword>
<reference evidence="16 17" key="1">
    <citation type="submission" date="2019-06" db="EMBL/GenBank/DDBJ databases">
        <title>Rhodococcus spaelei sp. nov., isolated from a cave.</title>
        <authorList>
            <person name="Lee S.D."/>
        </authorList>
    </citation>
    <scope>NUCLEOTIDE SEQUENCE [LARGE SCALE GENOMIC DNA]</scope>
    <source>
        <strain evidence="16 17">C9-5</strain>
    </source>
</reference>
<dbReference type="GO" id="GO:0006633">
    <property type="term" value="P:fatty acid biosynthetic process"/>
    <property type="evidence" value="ECO:0007669"/>
    <property type="project" value="UniProtKB-KW"/>
</dbReference>
<evidence type="ECO:0000256" key="8">
    <source>
        <dbReference type="ARBA" id="ARBA00023160"/>
    </source>
</evidence>
<dbReference type="PROSITE" id="PS50975">
    <property type="entry name" value="ATP_GRASP"/>
    <property type="match status" value="1"/>
</dbReference>
<feature type="domain" description="ATP-grasp" evidence="13">
    <location>
        <begin position="127"/>
        <end position="325"/>
    </location>
</feature>
<dbReference type="Pfam" id="PF00364">
    <property type="entry name" value="Biotin_lipoyl"/>
    <property type="match status" value="1"/>
</dbReference>
<evidence type="ECO:0000313" key="17">
    <source>
        <dbReference type="Proteomes" id="UP000316256"/>
    </source>
</evidence>
<dbReference type="GO" id="GO:0046872">
    <property type="term" value="F:metal ion binding"/>
    <property type="evidence" value="ECO:0007669"/>
    <property type="project" value="InterPro"/>
</dbReference>
<dbReference type="Gene3D" id="3.90.226.10">
    <property type="entry name" value="2-enoyl-CoA Hydratase, Chain A, domain 1"/>
    <property type="match status" value="2"/>
</dbReference>
<evidence type="ECO:0000259" key="13">
    <source>
        <dbReference type="PROSITE" id="PS50975"/>
    </source>
</evidence>
<dbReference type="InterPro" id="IPR013537">
    <property type="entry name" value="AcCoA_COase_cen"/>
</dbReference>
<dbReference type="Pfam" id="PF00289">
    <property type="entry name" value="Biotin_carb_N"/>
    <property type="match status" value="1"/>
</dbReference>
<organism evidence="16 17">
    <name type="scientific">Rhodococcus spelaei</name>
    <dbReference type="NCBI Taxonomy" id="2546320"/>
    <lineage>
        <taxon>Bacteria</taxon>
        <taxon>Bacillati</taxon>
        <taxon>Actinomycetota</taxon>
        <taxon>Actinomycetes</taxon>
        <taxon>Mycobacteriales</taxon>
        <taxon>Nocardiaceae</taxon>
        <taxon>Rhodococcus</taxon>
    </lineage>
</organism>
<evidence type="ECO:0000256" key="11">
    <source>
        <dbReference type="SAM" id="Coils"/>
    </source>
</evidence>
<keyword evidence="6 10" id="KW-0067">ATP-binding</keyword>
<dbReference type="Gene3D" id="2.40.50.100">
    <property type="match status" value="1"/>
</dbReference>
<evidence type="ECO:0000259" key="15">
    <source>
        <dbReference type="PROSITE" id="PS50989"/>
    </source>
</evidence>
<evidence type="ECO:0000256" key="1">
    <source>
        <dbReference type="ARBA" id="ARBA00001953"/>
    </source>
</evidence>
<dbReference type="InterPro" id="IPR011054">
    <property type="entry name" value="Rudment_hybrid_motif"/>
</dbReference>
<evidence type="ECO:0000256" key="7">
    <source>
        <dbReference type="ARBA" id="ARBA00023098"/>
    </source>
</evidence>
<keyword evidence="4 10" id="KW-0547">Nucleotide-binding</keyword>
<dbReference type="FunFam" id="3.30.1490.20:FF:000003">
    <property type="entry name" value="acetyl-CoA carboxylase isoform X1"/>
    <property type="match status" value="1"/>
</dbReference>
<dbReference type="InterPro" id="IPR050856">
    <property type="entry name" value="Biotin_carboxylase_complex"/>
</dbReference>
<dbReference type="PROSITE" id="PS00867">
    <property type="entry name" value="CPSASE_2"/>
    <property type="match status" value="1"/>
</dbReference>
<keyword evidence="17" id="KW-1185">Reference proteome</keyword>
<dbReference type="GO" id="GO:0005524">
    <property type="term" value="F:ATP binding"/>
    <property type="evidence" value="ECO:0007669"/>
    <property type="project" value="UniProtKB-UniRule"/>
</dbReference>
<dbReference type="PROSITE" id="PS50968">
    <property type="entry name" value="BIOTINYL_LIPOYL"/>
    <property type="match status" value="1"/>
</dbReference>
<dbReference type="SUPFAM" id="SSF56059">
    <property type="entry name" value="Glutathione synthetase ATP-binding domain-like"/>
    <property type="match status" value="1"/>
</dbReference>
<sequence length="1826" mass="196757">MFTRIAVVNRGEAAVRLIRAVRELNAEHDHAITTIALHTEAERRAMFVRQADEGVTLRASTTAATPYLDHAELERALREARADAVWVGWGFVAEDPAFAEVCARLGITFIGPSADAMRLLGDKVEAKLLAEKVGVPVAPWSGGPVETRADARRHAQAIGYPLIIKARSGGGGRGIRKVYAEEELELALERTQGEAERSFGDPVVFIERLVTEARHVEVQVIADAHGNVWAPGVRDCSIQRKNQKVIEESASPLLSKEQADHLRAVSADLVRAAGYCGAATVEYLYQPSQQVFTFLEVNTRLQVEHPITEATTGIDLVKLQIHVAGGNPLVGDCPPEFGHAVEARLNAEDADNGFAPAPGIVQLLKFPLGSGLRVDTGIAQGDVIPPDYDSMVAKVIAWGRDRSEALARLRTALRETTVVLEGGTTTKSFLLDLLDREEVISASADTGWLDRTGAGTATGPTRTASIALLATAIDVYDAEEALERNAFLTTARGGRPRTKNTVGRPVELSYQGQAYQLVVGQIAPRRYLIDGDSGEVEVDVDRLGEFESRLVVGGRRHHVVSVAGPAHHLVEVDGISHQISQDEAGVVRAPSPAVVVAMPVAVGDEVEAGATLVVLEAMKMETAIRAPHAGIVREVLAIVNSQVDAGAPLLRVDQVAEEAVTETAPRVEFAAPEVRDGDTLGEALARLDALSAMITGFDVEAARSRALLAEYRELRAALPESDHTLVEAELALLTTFADLCELSRNRPTADEEDTDERVHSPREHFHSFLQSLDVDVHGMPESFRAKLSRALQHYGVTELERTTDLEEAVYRIFVAQQRTEAQVPIVAALLSHWMRDGRVGADTLPALAEVLDRLVLATQLRFPVVGDVARSLQFRIFDEPVIRRTREQVYDGVRGSLQYLAERPGAVDRAERIDALADTSEPLVGLLADPVTQPGDLLEVVTRQYYKIRRLQDVKTLDADGFDCVTGTFELSGENLRLVSVAAEHATLGAALAAVDGVVGPAPVNQVVDLYLTWADAPAGADGLAEALHSALAAHPASTGWRRVTVTVAAADAGTAQRVVTFRPAAAPDSGLAEDKIIRDMHPLTAQRLDMWRLKNFNGTRLPAPADTYLYHLVAKENPTDERLIAMAQVRDLTLQFDADGEIDAAPAIERAVASCLDGIRRAQADRGKNRLENNRVVLYVWPTFEVSADRIARIAQHVAPLTVGAGLEQLTIIGRLQETPATAPREVAVRFSYRSGAGLQVAVTEPPTEPLKPLDEYTQKVQRSKSRGTVYPYELIPALTAGGSFVEYDLDATGSLVPVERPYGRNTAGLIVGVVTTPTARYPEGMTRVALFGDPTKALGTVAEAECARLVAAVDLAESLGAPVEWFALSSGATISMESGTENMDWVSRGLRRIITFTQNGGEINVIVAGINVGAQPYWNAEATMLMHTKGILVMTPDSAMVLTGKQSLDYSGGVSAEDNFGIGGYDRVMGPNGQAQYWAPNLTAAIGVLFGHYEHAYLGAGERFPRKAESTDPVERDVRCFPHVHPSSEFTTVGDIFSAETNPDRKKPFDIRTVMRAVVDQDHAVLERWADMADADTSVVFDAHLGGNAVTVIGIESRAIARKGWFPTDGPDQWTSGTLFPRSSKKTARAINAASGNRPVVVLANLSGFDGSPESLRNLQLEYGAEIGRAIVNFDGPIVFVVVSRYHGGAFVVFSGALNENMEVLAVEGSFASVLGGAPAAAVVFTRDVNARTSADPGVRDLEAQLAAAEEDAERTRLRVELAAERAAVRSAKLGEVAAEFEAIHNIERAREVGSVHAIVPAADLRPRLVDAVERGMGRALNAQ</sequence>
<feature type="domain" description="Lipoyl-binding" evidence="12">
    <location>
        <begin position="570"/>
        <end position="653"/>
    </location>
</feature>
<dbReference type="SMART" id="SM00878">
    <property type="entry name" value="Biotin_carb_C"/>
    <property type="match status" value="1"/>
</dbReference>
<keyword evidence="3" id="KW-0436">Ligase</keyword>